<dbReference type="Pfam" id="PF00460">
    <property type="entry name" value="Flg_bb_rod"/>
    <property type="match status" value="1"/>
</dbReference>
<evidence type="ECO:0000256" key="2">
    <source>
        <dbReference type="ARBA" id="ARBA00009677"/>
    </source>
</evidence>
<dbReference type="GO" id="GO:0009426">
    <property type="term" value="C:bacterial-type flagellum basal body, distal rod"/>
    <property type="evidence" value="ECO:0007669"/>
    <property type="project" value="UniProtKB-UniRule"/>
</dbReference>
<keyword evidence="11" id="KW-0966">Cell projection</keyword>
<dbReference type="Pfam" id="PF06429">
    <property type="entry name" value="Flg_bbr_C"/>
    <property type="match status" value="1"/>
</dbReference>
<evidence type="ECO:0000256" key="5">
    <source>
        <dbReference type="ARBA" id="ARBA00025933"/>
    </source>
</evidence>
<reference evidence="11 12" key="1">
    <citation type="submission" date="2012-10" db="EMBL/GenBank/DDBJ databases">
        <authorList>
            <person name="Genoscope - CEA"/>
        </authorList>
    </citation>
    <scope>NUCLEOTIDE SEQUENCE [LARGE SCALE GENOMIC DNA]</scope>
    <source>
        <strain evidence="12">AM13 / DSM 14728</strain>
    </source>
</reference>
<dbReference type="RefSeq" id="WP_015336586.1">
    <property type="nucleotide sequence ID" value="NC_020055.1"/>
</dbReference>
<dbReference type="InterPro" id="IPR037925">
    <property type="entry name" value="FlgE/F/G-like"/>
</dbReference>
<sequence>MMRSLWTAATGMVAQQTHINVLSNNLANINTQGFKKSRVEFEDLMYQTMKIAGSATEGGNKLPTGMQVGMGVREVSVHKFFSQGSFESTGNPLDIAIEGDGFFRIDRNGEEAYTRAGAFKLDNEGRVVTSNGYALQPEFIVPPEAVNVVVSEDGHFAALDKNGIELAAVDVPIYDFINEPGLNAVGKNLYVETEASGAPVEGTPGDDRFGTLAQGYLEGSNVELVDEMVGLIVGQRAYETNSKAITTSDSMLQTAINVKR</sequence>
<feature type="domain" description="Flagellar basal-body/hook protein C-terminal" evidence="9">
    <location>
        <begin position="213"/>
        <end position="257"/>
    </location>
</feature>
<proteinExistence type="inferred from homology"/>
<keyword evidence="11" id="KW-0282">Flagellum</keyword>
<evidence type="ECO:0000259" key="10">
    <source>
        <dbReference type="Pfam" id="PF22692"/>
    </source>
</evidence>
<feature type="domain" description="Flagellar basal body rod protein N-terminal" evidence="8">
    <location>
        <begin position="7"/>
        <end position="35"/>
    </location>
</feature>
<dbReference type="AlphaFoldDB" id="L0RB30"/>
<organism evidence="11 12">
    <name type="scientific">Maridesulfovibrio hydrothermalis AM13 = DSM 14728</name>
    <dbReference type="NCBI Taxonomy" id="1121451"/>
    <lineage>
        <taxon>Bacteria</taxon>
        <taxon>Pseudomonadati</taxon>
        <taxon>Thermodesulfobacteriota</taxon>
        <taxon>Desulfovibrionia</taxon>
        <taxon>Desulfovibrionales</taxon>
        <taxon>Desulfovibrionaceae</taxon>
        <taxon>Maridesulfovibrio</taxon>
    </lineage>
</organism>
<dbReference type="SUPFAM" id="SSF117143">
    <property type="entry name" value="Flagellar hook protein flgE"/>
    <property type="match status" value="1"/>
</dbReference>
<dbReference type="PATRIC" id="fig|1121451.3.peg.1947"/>
<keyword evidence="4 7" id="KW-0975">Bacterial flagellum</keyword>
<dbReference type="NCBIfam" id="TIGR02488">
    <property type="entry name" value="flgG_G_neg"/>
    <property type="match status" value="1"/>
</dbReference>
<keyword evidence="12" id="KW-1185">Reference proteome</keyword>
<dbReference type="InterPro" id="IPR053967">
    <property type="entry name" value="LlgE_F_G-like_D1"/>
</dbReference>
<dbReference type="PANTHER" id="PTHR30435:SF19">
    <property type="entry name" value="FLAGELLAR BASAL-BODY ROD PROTEIN FLGG"/>
    <property type="match status" value="1"/>
</dbReference>
<evidence type="ECO:0000259" key="9">
    <source>
        <dbReference type="Pfam" id="PF06429"/>
    </source>
</evidence>
<dbReference type="GO" id="GO:0071978">
    <property type="term" value="P:bacterial-type flagellum-dependent swarming motility"/>
    <property type="evidence" value="ECO:0007669"/>
    <property type="project" value="TreeGrafter"/>
</dbReference>
<dbReference type="Proteomes" id="UP000010808">
    <property type="component" value="Chromosome"/>
</dbReference>
<dbReference type="PANTHER" id="PTHR30435">
    <property type="entry name" value="FLAGELLAR PROTEIN"/>
    <property type="match status" value="1"/>
</dbReference>
<dbReference type="OrthoDB" id="9804559at2"/>
<evidence type="ECO:0000256" key="3">
    <source>
        <dbReference type="ARBA" id="ARBA00017948"/>
    </source>
</evidence>
<dbReference type="InterPro" id="IPR020013">
    <property type="entry name" value="Flagellar_FlgE/F/G"/>
</dbReference>
<evidence type="ECO:0000313" key="11">
    <source>
        <dbReference type="EMBL" id="CCO23983.1"/>
    </source>
</evidence>
<dbReference type="HOGENOM" id="CLU_013687_0_1_7"/>
<comment type="subunit">
    <text evidence="5">The basal body constitutes a major portion of the flagellar organelle and consists of four rings (L,P,S, and M) mounted on a central rod. The rod consists of about 26 subunits of FlgG in the distal portion, and FlgB, FlgC and FlgF are thought to build up the proximal portion of the rod with about 6 subunits each.</text>
</comment>
<gene>
    <name evidence="11" type="primary">flgG</name>
    <name evidence="11" type="ORF">DESAM_21706</name>
</gene>
<accession>L0RB30</accession>
<name>L0RB30_9BACT</name>
<dbReference type="InterPro" id="IPR001444">
    <property type="entry name" value="Flag_bb_rod_N"/>
</dbReference>
<dbReference type="InterPro" id="IPR010930">
    <property type="entry name" value="Flg_bb/hook_C_dom"/>
</dbReference>
<evidence type="ECO:0000313" key="12">
    <source>
        <dbReference type="Proteomes" id="UP000010808"/>
    </source>
</evidence>
<comment type="similarity">
    <text evidence="2 7">Belongs to the flagella basal body rod proteins family.</text>
</comment>
<dbReference type="STRING" id="1121451.DESAM_21706"/>
<dbReference type="InterPro" id="IPR012834">
    <property type="entry name" value="FlgG_G_neg"/>
</dbReference>
<comment type="subcellular location">
    <subcellularLocation>
        <location evidence="1 7">Bacterial flagellum basal body</location>
    </subcellularLocation>
</comment>
<evidence type="ECO:0000256" key="6">
    <source>
        <dbReference type="NCBIfam" id="TIGR02488"/>
    </source>
</evidence>
<dbReference type="InterPro" id="IPR019776">
    <property type="entry name" value="Flagellar_basal_body_rod_CS"/>
</dbReference>
<dbReference type="EMBL" id="FO203522">
    <property type="protein sequence ID" value="CCO23983.1"/>
    <property type="molecule type" value="Genomic_DNA"/>
</dbReference>
<evidence type="ECO:0000256" key="7">
    <source>
        <dbReference type="RuleBase" id="RU362116"/>
    </source>
</evidence>
<evidence type="ECO:0000256" key="1">
    <source>
        <dbReference type="ARBA" id="ARBA00004117"/>
    </source>
</evidence>
<dbReference type="PROSITE" id="PS00588">
    <property type="entry name" value="FLAGELLA_BB_ROD"/>
    <property type="match status" value="1"/>
</dbReference>
<dbReference type="NCBIfam" id="TIGR03506">
    <property type="entry name" value="FlgEFG_subfam"/>
    <property type="match status" value="2"/>
</dbReference>
<dbReference type="Pfam" id="PF22692">
    <property type="entry name" value="LlgE_F_G_D1"/>
    <property type="match status" value="1"/>
</dbReference>
<keyword evidence="11" id="KW-0969">Cilium</keyword>
<feature type="domain" description="Flagellar hook protein FlgE/F/G-like D1" evidence="10">
    <location>
        <begin position="96"/>
        <end position="155"/>
    </location>
</feature>
<evidence type="ECO:0000256" key="4">
    <source>
        <dbReference type="ARBA" id="ARBA00023143"/>
    </source>
</evidence>
<dbReference type="eggNOG" id="COG4786">
    <property type="taxonomic scope" value="Bacteria"/>
</dbReference>
<dbReference type="KEGG" id="dhy:DESAM_21706"/>
<evidence type="ECO:0000259" key="8">
    <source>
        <dbReference type="Pfam" id="PF00460"/>
    </source>
</evidence>
<protein>
    <recommendedName>
        <fullName evidence="3 6">Flagellar basal-body rod protein FlgG</fullName>
    </recommendedName>
</protein>